<dbReference type="SUPFAM" id="SSF55486">
    <property type="entry name" value="Metalloproteases ('zincins'), catalytic domain"/>
    <property type="match status" value="1"/>
</dbReference>
<sequence>MAYSTTVNGCWNGYTHAHETGHNQGCQHNYETTPQSGFKNGWRKCQSGSPAFKTIMSYPCSGEHTNEIGVFSNPNIYMPVLGSTERMGDPVTAHCARAISESAAAVASFRPSGGGPLSGVMLLRSFRRNRMCSDENGRVVCNSTEIWIKERFFMETLGPNSIAVRGGRLGQYCSDDVDRVICNRDQRRPGPWETFTVVPAGANRMFLRGGRANKFCVDDGAKIVCNRDAVTASDVFGFEYIA</sequence>
<dbReference type="Proteomes" id="UP001244341">
    <property type="component" value="Chromosome 12b"/>
</dbReference>
<dbReference type="EMBL" id="CP126219">
    <property type="protein sequence ID" value="WIA20864.1"/>
    <property type="molecule type" value="Genomic_DNA"/>
</dbReference>
<proteinExistence type="predicted"/>
<keyword evidence="2" id="KW-1185">Reference proteome</keyword>
<evidence type="ECO:0000313" key="2">
    <source>
        <dbReference type="Proteomes" id="UP001244341"/>
    </source>
</evidence>
<accession>A0ABY8UHL5</accession>
<dbReference type="CDD" id="cd00257">
    <property type="entry name" value="beta-trefoil_FSCN-like"/>
    <property type="match status" value="1"/>
</dbReference>
<reference evidence="1 2" key="1">
    <citation type="submission" date="2023-05" db="EMBL/GenBank/DDBJ databases">
        <title>A 100% complete, gapless, phased diploid assembly of the Scenedesmus obliquus UTEX 3031 genome.</title>
        <authorList>
            <person name="Biondi T.C."/>
            <person name="Hanschen E.R."/>
            <person name="Kwon T."/>
            <person name="Eng W."/>
            <person name="Kruse C.P.S."/>
            <person name="Koehler S.I."/>
            <person name="Kunde Y."/>
            <person name="Gleasner C.D."/>
            <person name="You Mak K.T."/>
            <person name="Polle J."/>
            <person name="Hovde B.T."/>
            <person name="Starkenburg S.R."/>
        </authorList>
    </citation>
    <scope>NUCLEOTIDE SEQUENCE [LARGE SCALE GENOMIC DNA]</scope>
    <source>
        <strain evidence="1 2">DOE0152z</strain>
    </source>
</reference>
<dbReference type="SUPFAM" id="SSF50405">
    <property type="entry name" value="Actin-crosslinking proteins"/>
    <property type="match status" value="1"/>
</dbReference>
<name>A0ABY8UHL5_TETOB</name>
<evidence type="ECO:0000313" key="1">
    <source>
        <dbReference type="EMBL" id="WIA20864.1"/>
    </source>
</evidence>
<dbReference type="InterPro" id="IPR008999">
    <property type="entry name" value="Actin-crosslinking"/>
</dbReference>
<protein>
    <submittedName>
        <fullName evidence="1">Uncharacterized protein</fullName>
    </submittedName>
</protein>
<dbReference type="Gene3D" id="2.80.10.50">
    <property type="match status" value="1"/>
</dbReference>
<gene>
    <name evidence="1" type="ORF">OEZ85_005213</name>
</gene>
<organism evidence="1 2">
    <name type="scientific">Tetradesmus obliquus</name>
    <name type="common">Green alga</name>
    <name type="synonym">Acutodesmus obliquus</name>
    <dbReference type="NCBI Taxonomy" id="3088"/>
    <lineage>
        <taxon>Eukaryota</taxon>
        <taxon>Viridiplantae</taxon>
        <taxon>Chlorophyta</taxon>
        <taxon>core chlorophytes</taxon>
        <taxon>Chlorophyceae</taxon>
        <taxon>CS clade</taxon>
        <taxon>Sphaeropleales</taxon>
        <taxon>Scenedesmaceae</taxon>
        <taxon>Tetradesmus</taxon>
    </lineage>
</organism>